<dbReference type="AlphaFoldDB" id="A0A059VZG8"/>
<sequence>MRRVCRERQSAGMNVSRLRRRSTKPVALALACAVAVLAAAGCGDGRQRSATVLKALPQVVRAFDATR</sequence>
<gene>
    <name evidence="1" type="ORF">SALB_02755</name>
</gene>
<comment type="caution">
    <text evidence="1">The sequence shown here is derived from an EMBL/GenBank/DDBJ whole genome shotgun (WGS) entry which is preliminary data.</text>
</comment>
<reference evidence="1 2" key="1">
    <citation type="journal article" date="2019" name="Microbiol. Resour. Announc.">
        <title>Draft Genome Sequence of the Most Traditional epsilon-Poly-l-Lysine Producer, Streptomyces albulus NBRC14147.</title>
        <authorList>
            <person name="Yamanaka K."/>
            <person name="Hamano Y."/>
        </authorList>
    </citation>
    <scope>NUCLEOTIDE SEQUENCE [LARGE SCALE GENOMIC DNA]</scope>
    <source>
        <strain evidence="1 2">NBRC 14147</strain>
    </source>
</reference>
<proteinExistence type="predicted"/>
<protein>
    <submittedName>
        <fullName evidence="1">Uncharacterized protein</fullName>
    </submittedName>
</protein>
<name>A0A059VZG8_STRNR</name>
<dbReference type="Proteomes" id="UP000288351">
    <property type="component" value="Unassembled WGS sequence"/>
</dbReference>
<dbReference type="EMBL" id="BHXC01000006">
    <property type="protein sequence ID" value="GCB90061.1"/>
    <property type="molecule type" value="Genomic_DNA"/>
</dbReference>
<evidence type="ECO:0000313" key="1">
    <source>
        <dbReference type="EMBL" id="GCB90061.1"/>
    </source>
</evidence>
<organism evidence="1 2">
    <name type="scientific">Streptomyces noursei</name>
    <name type="common">Streptomyces albulus</name>
    <dbReference type="NCBI Taxonomy" id="1971"/>
    <lineage>
        <taxon>Bacteria</taxon>
        <taxon>Bacillati</taxon>
        <taxon>Actinomycetota</taxon>
        <taxon>Actinomycetes</taxon>
        <taxon>Kitasatosporales</taxon>
        <taxon>Streptomycetaceae</taxon>
        <taxon>Streptomyces</taxon>
    </lineage>
</organism>
<accession>A0A059VZG8</accession>
<evidence type="ECO:0000313" key="2">
    <source>
        <dbReference type="Proteomes" id="UP000288351"/>
    </source>
</evidence>